<evidence type="ECO:0000259" key="2">
    <source>
        <dbReference type="Pfam" id="PF13193"/>
    </source>
</evidence>
<feature type="domain" description="AMP-binding enzyme C-terminal" evidence="2">
    <location>
        <begin position="454"/>
        <end position="540"/>
    </location>
</feature>
<sequence length="561" mass="61525">MTPEAVLPFIPDNLSVPQFILDTQHSSRPLREHGIPWLIEDASGRKVGFEELRRRSYGLANALSARWNIGEKDVVCLFSPNHIDYPTSIWAVHRLGGIITPSNPSYVDEELVYQLQATQSALIITHPAVFNTVLSAARKFGLPTDRIVLLESSADSTTRIHFTLDDLIAEGLSKEPHFVEKRLALGEAKTTVAFLSFSSGTTGKPKAVVIPHYAVIANIIQMAVHHKGPRFQPGDVASGVLPFFHIYGLVVNMHFLLFCGVSLVVTPKFSFVEFLKSIVRHRISHIFIVPPQVVLICKHPAVKNFDLSHIKFCMCGAAPLSAELTHQFIKTLPNCSIGQGYGLTETCTSVAMIPSSQRLGTIGSAGQLLPGIEARVVRADGQLARPGEPGELVVKGPSMALGYLNNEKASKETFVDGWVHTGDEVIINEKRELFIVDRLKEIMKVRGFQVAPAELEGHLLNHPDVADVCVVGIPDDFSGEVPLAFVVVVAKTAKHIAKDPQAAKKLKVTLMQHVASHKVAYKHLADLEFVDSVPKNPSGKLLRRVLRDKARAERASAKPKM</sequence>
<accession>A0A0C3BPY2</accession>
<feature type="domain" description="AMP-dependent synthetase/ligase" evidence="1">
    <location>
        <begin position="42"/>
        <end position="404"/>
    </location>
</feature>
<dbReference type="InterPro" id="IPR042099">
    <property type="entry name" value="ANL_N_sf"/>
</dbReference>
<protein>
    <recommendedName>
        <fullName evidence="5">Acetyl-CoA synthetase-like protein</fullName>
    </recommendedName>
</protein>
<dbReference type="Proteomes" id="UP000054166">
    <property type="component" value="Unassembled WGS sequence"/>
</dbReference>
<dbReference type="SUPFAM" id="SSF56801">
    <property type="entry name" value="Acetyl-CoA synthetase-like"/>
    <property type="match status" value="1"/>
</dbReference>
<dbReference type="InterPro" id="IPR025110">
    <property type="entry name" value="AMP-bd_C"/>
</dbReference>
<dbReference type="Pfam" id="PF00501">
    <property type="entry name" value="AMP-binding"/>
    <property type="match status" value="1"/>
</dbReference>
<dbReference type="PANTHER" id="PTHR24096">
    <property type="entry name" value="LONG-CHAIN-FATTY-ACID--COA LIGASE"/>
    <property type="match status" value="1"/>
</dbReference>
<reference evidence="4" key="2">
    <citation type="submission" date="2015-01" db="EMBL/GenBank/DDBJ databases">
        <title>Evolutionary Origins and Diversification of the Mycorrhizal Mutualists.</title>
        <authorList>
            <consortium name="DOE Joint Genome Institute"/>
            <consortium name="Mycorrhizal Genomics Consortium"/>
            <person name="Kohler A."/>
            <person name="Kuo A."/>
            <person name="Nagy L.G."/>
            <person name="Floudas D."/>
            <person name="Copeland A."/>
            <person name="Barry K.W."/>
            <person name="Cichocki N."/>
            <person name="Veneault-Fourrey C."/>
            <person name="LaButti K."/>
            <person name="Lindquist E.A."/>
            <person name="Lipzen A."/>
            <person name="Lundell T."/>
            <person name="Morin E."/>
            <person name="Murat C."/>
            <person name="Riley R."/>
            <person name="Ohm R."/>
            <person name="Sun H."/>
            <person name="Tunlid A."/>
            <person name="Henrissat B."/>
            <person name="Grigoriev I.V."/>
            <person name="Hibbett D.S."/>
            <person name="Martin F."/>
        </authorList>
    </citation>
    <scope>NUCLEOTIDE SEQUENCE [LARGE SCALE GENOMIC DNA]</scope>
    <source>
        <strain evidence="4">F 1598</strain>
    </source>
</reference>
<dbReference type="Gene3D" id="3.40.50.12780">
    <property type="entry name" value="N-terminal domain of ligase-like"/>
    <property type="match status" value="1"/>
</dbReference>
<keyword evidence="4" id="KW-1185">Reference proteome</keyword>
<dbReference type="AlphaFoldDB" id="A0A0C3BPY2"/>
<dbReference type="OrthoDB" id="6509636at2759"/>
<dbReference type="GO" id="GO:0016405">
    <property type="term" value="F:CoA-ligase activity"/>
    <property type="evidence" value="ECO:0007669"/>
    <property type="project" value="TreeGrafter"/>
</dbReference>
<dbReference type="InterPro" id="IPR045851">
    <property type="entry name" value="AMP-bd_C_sf"/>
</dbReference>
<dbReference type="EMBL" id="KN832976">
    <property type="protein sequence ID" value="KIM88573.1"/>
    <property type="molecule type" value="Genomic_DNA"/>
</dbReference>
<evidence type="ECO:0000259" key="1">
    <source>
        <dbReference type="Pfam" id="PF00501"/>
    </source>
</evidence>
<reference evidence="3 4" key="1">
    <citation type="submission" date="2014-04" db="EMBL/GenBank/DDBJ databases">
        <authorList>
            <consortium name="DOE Joint Genome Institute"/>
            <person name="Kuo A."/>
            <person name="Tarkka M."/>
            <person name="Buscot F."/>
            <person name="Kohler A."/>
            <person name="Nagy L.G."/>
            <person name="Floudas D."/>
            <person name="Copeland A."/>
            <person name="Barry K.W."/>
            <person name="Cichocki N."/>
            <person name="Veneault-Fourrey C."/>
            <person name="LaButti K."/>
            <person name="Lindquist E.A."/>
            <person name="Lipzen A."/>
            <person name="Lundell T."/>
            <person name="Morin E."/>
            <person name="Murat C."/>
            <person name="Sun H."/>
            <person name="Tunlid A."/>
            <person name="Henrissat B."/>
            <person name="Grigoriev I.V."/>
            <person name="Hibbett D.S."/>
            <person name="Martin F."/>
            <person name="Nordberg H.P."/>
            <person name="Cantor M.N."/>
            <person name="Hua S.X."/>
        </authorList>
    </citation>
    <scope>NUCLEOTIDE SEQUENCE [LARGE SCALE GENOMIC DNA]</scope>
    <source>
        <strain evidence="3 4">F 1598</strain>
    </source>
</reference>
<dbReference type="PANTHER" id="PTHR24096:SF422">
    <property type="entry name" value="BCDNA.GH02901"/>
    <property type="match status" value="1"/>
</dbReference>
<evidence type="ECO:0000313" key="3">
    <source>
        <dbReference type="EMBL" id="KIM88573.1"/>
    </source>
</evidence>
<dbReference type="Gene3D" id="3.30.300.30">
    <property type="match status" value="1"/>
</dbReference>
<evidence type="ECO:0008006" key="5">
    <source>
        <dbReference type="Google" id="ProtNLM"/>
    </source>
</evidence>
<organism evidence="3 4">
    <name type="scientific">Piloderma croceum (strain F 1598)</name>
    <dbReference type="NCBI Taxonomy" id="765440"/>
    <lineage>
        <taxon>Eukaryota</taxon>
        <taxon>Fungi</taxon>
        <taxon>Dikarya</taxon>
        <taxon>Basidiomycota</taxon>
        <taxon>Agaricomycotina</taxon>
        <taxon>Agaricomycetes</taxon>
        <taxon>Agaricomycetidae</taxon>
        <taxon>Atheliales</taxon>
        <taxon>Atheliaceae</taxon>
        <taxon>Piloderma</taxon>
    </lineage>
</organism>
<dbReference type="InParanoid" id="A0A0C3BPY2"/>
<dbReference type="Pfam" id="PF13193">
    <property type="entry name" value="AMP-binding_C"/>
    <property type="match status" value="1"/>
</dbReference>
<dbReference type="STRING" id="765440.A0A0C3BPY2"/>
<proteinExistence type="predicted"/>
<gene>
    <name evidence="3" type="ORF">PILCRDRAFT_2794</name>
</gene>
<dbReference type="InterPro" id="IPR000873">
    <property type="entry name" value="AMP-dep_synth/lig_dom"/>
</dbReference>
<dbReference type="CDD" id="cd05911">
    <property type="entry name" value="Firefly_Luc_like"/>
    <property type="match status" value="1"/>
</dbReference>
<dbReference type="HOGENOM" id="CLU_000022_59_2_1"/>
<dbReference type="PROSITE" id="PS00455">
    <property type="entry name" value="AMP_BINDING"/>
    <property type="match status" value="1"/>
</dbReference>
<dbReference type="InterPro" id="IPR020845">
    <property type="entry name" value="AMP-binding_CS"/>
</dbReference>
<name>A0A0C3BPY2_PILCF</name>
<evidence type="ECO:0000313" key="4">
    <source>
        <dbReference type="Proteomes" id="UP000054166"/>
    </source>
</evidence>